<evidence type="ECO:0000313" key="9">
    <source>
        <dbReference type="EMBL" id="CAB4993838.1"/>
    </source>
</evidence>
<reference evidence="6" key="1">
    <citation type="submission" date="2020-05" db="EMBL/GenBank/DDBJ databases">
        <authorList>
            <person name="Chiriac C."/>
            <person name="Salcher M."/>
            <person name="Ghai R."/>
            <person name="Kavagutti S V."/>
        </authorList>
    </citation>
    <scope>NUCLEOTIDE SEQUENCE</scope>
</reference>
<name>A0A6J6SQG6_9ZZZZ</name>
<dbReference type="SUPFAM" id="SSF53448">
    <property type="entry name" value="Nucleotide-diphospho-sugar transferases"/>
    <property type="match status" value="1"/>
</dbReference>
<evidence type="ECO:0000313" key="8">
    <source>
        <dbReference type="EMBL" id="CAB4945618.1"/>
    </source>
</evidence>
<dbReference type="PANTHER" id="PTHR43398">
    <property type="entry name" value="DOLICHOL-PHOSPHATE MANNOSYLTRANSFERASE SUBUNIT 1"/>
    <property type="match status" value="1"/>
</dbReference>
<dbReference type="GO" id="GO:0016020">
    <property type="term" value="C:membrane"/>
    <property type="evidence" value="ECO:0007669"/>
    <property type="project" value="GOC"/>
</dbReference>
<dbReference type="Pfam" id="PF00535">
    <property type="entry name" value="Glycos_transf_2"/>
    <property type="match status" value="1"/>
</dbReference>
<dbReference type="InterPro" id="IPR001173">
    <property type="entry name" value="Glyco_trans_2-like"/>
</dbReference>
<accession>A0A6J6SQG6</accession>
<proteinExistence type="inferred from homology"/>
<dbReference type="GO" id="GO:0004582">
    <property type="term" value="F:dolichyl-phosphate beta-D-mannosyltransferase activity"/>
    <property type="evidence" value="ECO:0007669"/>
    <property type="project" value="InterPro"/>
</dbReference>
<dbReference type="EMBL" id="CAFBOL010000041">
    <property type="protein sequence ID" value="CAB4993838.1"/>
    <property type="molecule type" value="Genomic_DNA"/>
</dbReference>
<evidence type="ECO:0000256" key="3">
    <source>
        <dbReference type="ARBA" id="ARBA00022679"/>
    </source>
</evidence>
<feature type="domain" description="Glycosyltransferase 2-like" evidence="4">
    <location>
        <begin position="5"/>
        <end position="169"/>
    </location>
</feature>
<evidence type="ECO:0000313" key="6">
    <source>
        <dbReference type="EMBL" id="CAB4736935.1"/>
    </source>
</evidence>
<gene>
    <name evidence="6" type="ORF">UFOPK2656_02614</name>
    <name evidence="7" type="ORF">UFOPK3099_01223</name>
    <name evidence="8" type="ORF">UFOPK3651_02495</name>
    <name evidence="9" type="ORF">UFOPK3931_01658</name>
    <name evidence="5" type="ORF">UFOPK4189_02483</name>
</gene>
<dbReference type="InterPro" id="IPR039528">
    <property type="entry name" value="DPM1-like"/>
</dbReference>
<comment type="similarity">
    <text evidence="1">Belongs to the glycosyltransferase 2 family.</text>
</comment>
<evidence type="ECO:0000313" key="7">
    <source>
        <dbReference type="EMBL" id="CAB4818103.1"/>
    </source>
</evidence>
<protein>
    <submittedName>
        <fullName evidence="6">Unannotated protein</fullName>
    </submittedName>
</protein>
<sequence>MRTAIVSPTYNERENVEWFLRNVREQLPNAHIFIVDDNSPDGTGVEADRLTAEISEVTVVHRATKDGLGSAYRHGFDVARAAGYEMIVSMDVDRSHDPSVLPALVGAVNDGADIAIGSRYVPGGGTANWPLHRRLLSAWGNRYTAFVVGLQVHDCTSAYRAYRATALEAIDPSSTRADGYAFLTELMRRAARSGLTVAEVPIVFVDRQYGKSKMSGRIVVESMLLVTAWGVRDRLHRLKSLLARRRA</sequence>
<dbReference type="InterPro" id="IPR029044">
    <property type="entry name" value="Nucleotide-diphossugar_trans"/>
</dbReference>
<dbReference type="AlphaFoldDB" id="A0A6J6SQG6"/>
<dbReference type="PANTHER" id="PTHR43398:SF1">
    <property type="entry name" value="DOLICHOL-PHOSPHATE MANNOSYLTRANSFERASE SUBUNIT 1"/>
    <property type="match status" value="1"/>
</dbReference>
<dbReference type="CDD" id="cd06442">
    <property type="entry name" value="DPM1_like"/>
    <property type="match status" value="1"/>
</dbReference>
<keyword evidence="2" id="KW-0328">Glycosyltransferase</keyword>
<organism evidence="6">
    <name type="scientific">freshwater metagenome</name>
    <dbReference type="NCBI Taxonomy" id="449393"/>
    <lineage>
        <taxon>unclassified sequences</taxon>
        <taxon>metagenomes</taxon>
        <taxon>ecological metagenomes</taxon>
    </lineage>
</organism>
<dbReference type="GO" id="GO:0009247">
    <property type="term" value="P:glycolipid biosynthetic process"/>
    <property type="evidence" value="ECO:0007669"/>
    <property type="project" value="TreeGrafter"/>
</dbReference>
<dbReference type="FunFam" id="3.90.550.10:FF:000122">
    <property type="entry name" value="Dolichol-phosphate mannosyltransferase subunit 1"/>
    <property type="match status" value="1"/>
</dbReference>
<evidence type="ECO:0000259" key="4">
    <source>
        <dbReference type="Pfam" id="PF00535"/>
    </source>
</evidence>
<dbReference type="Gene3D" id="3.90.550.10">
    <property type="entry name" value="Spore Coat Polysaccharide Biosynthesis Protein SpsA, Chain A"/>
    <property type="match status" value="1"/>
</dbReference>
<dbReference type="EMBL" id="CAESGF010000017">
    <property type="protein sequence ID" value="CAB4364724.1"/>
    <property type="molecule type" value="Genomic_DNA"/>
</dbReference>
<evidence type="ECO:0000256" key="2">
    <source>
        <dbReference type="ARBA" id="ARBA00022676"/>
    </source>
</evidence>
<evidence type="ECO:0000256" key="1">
    <source>
        <dbReference type="ARBA" id="ARBA00006739"/>
    </source>
</evidence>
<dbReference type="EMBL" id="CAFBMT010000016">
    <property type="protein sequence ID" value="CAB4945618.1"/>
    <property type="molecule type" value="Genomic_DNA"/>
</dbReference>
<dbReference type="EMBL" id="CAFAAV010000080">
    <property type="protein sequence ID" value="CAB4818103.1"/>
    <property type="molecule type" value="Genomic_DNA"/>
</dbReference>
<evidence type="ECO:0000313" key="5">
    <source>
        <dbReference type="EMBL" id="CAB4364724.1"/>
    </source>
</evidence>
<keyword evidence="3" id="KW-0808">Transferase</keyword>
<dbReference type="EMBL" id="CAEZYF010000020">
    <property type="protein sequence ID" value="CAB4736935.1"/>
    <property type="molecule type" value="Genomic_DNA"/>
</dbReference>